<feature type="region of interest" description="Disordered" evidence="1">
    <location>
        <begin position="291"/>
        <end position="363"/>
    </location>
</feature>
<dbReference type="GeneID" id="70136113"/>
<evidence type="ECO:0000313" key="3">
    <source>
        <dbReference type="Proteomes" id="UP000758603"/>
    </source>
</evidence>
<dbReference type="Proteomes" id="UP000758603">
    <property type="component" value="Unassembled WGS sequence"/>
</dbReference>
<dbReference type="AlphaFoldDB" id="A0A9P8UKE7"/>
<keyword evidence="3" id="KW-1185">Reference proteome</keyword>
<organism evidence="2 3">
    <name type="scientific">Truncatella angustata</name>
    <dbReference type="NCBI Taxonomy" id="152316"/>
    <lineage>
        <taxon>Eukaryota</taxon>
        <taxon>Fungi</taxon>
        <taxon>Dikarya</taxon>
        <taxon>Ascomycota</taxon>
        <taxon>Pezizomycotina</taxon>
        <taxon>Sordariomycetes</taxon>
        <taxon>Xylariomycetidae</taxon>
        <taxon>Amphisphaeriales</taxon>
        <taxon>Sporocadaceae</taxon>
        <taxon>Truncatella</taxon>
    </lineage>
</organism>
<gene>
    <name evidence="2" type="ORF">BKA67DRAFT_658081</name>
</gene>
<accession>A0A9P8UKE7</accession>
<reference evidence="2" key="1">
    <citation type="journal article" date="2021" name="Nat. Commun.">
        <title>Genetic determinants of endophytism in the Arabidopsis root mycobiome.</title>
        <authorList>
            <person name="Mesny F."/>
            <person name="Miyauchi S."/>
            <person name="Thiergart T."/>
            <person name="Pickel B."/>
            <person name="Atanasova L."/>
            <person name="Karlsson M."/>
            <person name="Huettel B."/>
            <person name="Barry K.W."/>
            <person name="Haridas S."/>
            <person name="Chen C."/>
            <person name="Bauer D."/>
            <person name="Andreopoulos W."/>
            <person name="Pangilinan J."/>
            <person name="LaButti K."/>
            <person name="Riley R."/>
            <person name="Lipzen A."/>
            <person name="Clum A."/>
            <person name="Drula E."/>
            <person name="Henrissat B."/>
            <person name="Kohler A."/>
            <person name="Grigoriev I.V."/>
            <person name="Martin F.M."/>
            <person name="Hacquard S."/>
        </authorList>
    </citation>
    <scope>NUCLEOTIDE SEQUENCE</scope>
    <source>
        <strain evidence="2">MPI-SDFR-AT-0073</strain>
    </source>
</reference>
<name>A0A9P8UKE7_9PEZI</name>
<dbReference type="RefSeq" id="XP_045958008.1">
    <property type="nucleotide sequence ID" value="XM_046107222.1"/>
</dbReference>
<evidence type="ECO:0000313" key="2">
    <source>
        <dbReference type="EMBL" id="KAH6653738.1"/>
    </source>
</evidence>
<dbReference type="OrthoDB" id="5210591at2759"/>
<proteinExistence type="predicted"/>
<sequence length="514" mass="56621">MNTPLNHSPSIEDLKAVIIRALPDVSIESIQPPPTTRPQRDVHIRISGSRTLMLTIPPHQMLRLLRSEQWLVLSEALIIPWMCRRALEYTTKDKRTSISYLIETEPSHDIATSPTNSEKDLRRVETSEGSLIRYLPALISHSPASEQLGTAYNLTEPPRGVPITSLPVPLSEAERSRVEYQKGQFIRCISNLKEPGSKFGLVVSVLGPQSSSSADSSAAAAIVGSGGVNSWSNAFLALVEGTLRDGEDRAVTISYSSIRHHMHRLSHLLDAVTQSRLVVLDAGSDLNVLVSGSRQKEDQKDTQPLSTGATQGTLSHTNIAKQDSLGDETKEPGSKYIKTKNPDRRRTGSPGGGSETKQSYDFPGMSVTGLRDWSNCIFGDPLMTSIFSEDPSPEFIRGFRQQPPSSTTSSASTTSTPRLSSPPTDEIIEDRENAAVRILMYECYHATVCLVKQFYRPARADSSKREVEARRRLATVLNKLAEVDENATKRHRTASADIWPVKKPKARTEAQDSE</sequence>
<feature type="compositionally biased region" description="Low complexity" evidence="1">
    <location>
        <begin position="403"/>
        <end position="424"/>
    </location>
</feature>
<feature type="region of interest" description="Disordered" evidence="1">
    <location>
        <begin position="393"/>
        <end position="427"/>
    </location>
</feature>
<feature type="compositionally biased region" description="Polar residues" evidence="1">
    <location>
        <begin position="302"/>
        <end position="321"/>
    </location>
</feature>
<dbReference type="EMBL" id="JAGPXC010000004">
    <property type="protein sequence ID" value="KAH6653738.1"/>
    <property type="molecule type" value="Genomic_DNA"/>
</dbReference>
<protein>
    <submittedName>
        <fullName evidence="2">Uncharacterized protein</fullName>
    </submittedName>
</protein>
<evidence type="ECO:0000256" key="1">
    <source>
        <dbReference type="SAM" id="MobiDB-lite"/>
    </source>
</evidence>
<feature type="region of interest" description="Disordered" evidence="1">
    <location>
        <begin position="488"/>
        <end position="514"/>
    </location>
</feature>
<comment type="caution">
    <text evidence="2">The sequence shown here is derived from an EMBL/GenBank/DDBJ whole genome shotgun (WGS) entry which is preliminary data.</text>
</comment>